<feature type="region of interest" description="Disordered" evidence="1">
    <location>
        <begin position="63"/>
        <end position="116"/>
    </location>
</feature>
<feature type="region of interest" description="Disordered" evidence="1">
    <location>
        <begin position="311"/>
        <end position="352"/>
    </location>
</feature>
<dbReference type="Gene3D" id="1.10.530.10">
    <property type="match status" value="1"/>
</dbReference>
<gene>
    <name evidence="2" type="ORF">E8M01_26875</name>
</gene>
<organism evidence="2 3">
    <name type="scientific">Phreatobacter stygius</name>
    <dbReference type="NCBI Taxonomy" id="1940610"/>
    <lineage>
        <taxon>Bacteria</taxon>
        <taxon>Pseudomonadati</taxon>
        <taxon>Pseudomonadota</taxon>
        <taxon>Alphaproteobacteria</taxon>
        <taxon>Hyphomicrobiales</taxon>
        <taxon>Phreatobacteraceae</taxon>
        <taxon>Phreatobacter</taxon>
    </lineage>
</organism>
<reference evidence="2 3" key="1">
    <citation type="submission" date="2019-04" db="EMBL/GenBank/DDBJ databases">
        <title>Phreatobacter aquaticus sp. nov.</title>
        <authorList>
            <person name="Choi A."/>
        </authorList>
    </citation>
    <scope>NUCLEOTIDE SEQUENCE [LARGE SCALE GENOMIC DNA]</scope>
    <source>
        <strain evidence="2 3">KCTC 52518</strain>
    </source>
</reference>
<dbReference type="OrthoDB" id="7330655at2"/>
<dbReference type="EMBL" id="CP039690">
    <property type="protein sequence ID" value="QCI67529.1"/>
    <property type="molecule type" value="Genomic_DNA"/>
</dbReference>
<protein>
    <recommendedName>
        <fullName evidence="4">Lysozyme</fullName>
    </recommendedName>
</protein>
<proteinExistence type="predicted"/>
<evidence type="ECO:0000313" key="3">
    <source>
        <dbReference type="Proteomes" id="UP000298781"/>
    </source>
</evidence>
<dbReference type="SUPFAM" id="SSF53955">
    <property type="entry name" value="Lysozyme-like"/>
    <property type="match status" value="1"/>
</dbReference>
<sequence length="516" mass="55676">MVERFIRDSNSRTTEGAKAKRRALAELLMRNGMSTQPVGHWMQGLARLAQGAVGLRDLYRDAAARPDGRDPSPYLQNAAMTSAPGGPVGSPLLLTGASPAEAPGAPAYAPVPRQRPAELDRMQSAGPGDMMNMQEVNPAANATSARRRGGTSSASNIGDPVASDMPPHQRALLNAIAGGESAGRYNVRYTPRGGATFDGYDQHPSIFEVRPDGRRSSAAGRYQFTRTTWNGLGGGDFSPANQDRRAWLLATQDYRSRTGRNLDTDLQQGGLTPEIVSALAPTWEAFGSSARRHISTYNDSLSRYRQSATATDAAASDLPSQREQQQAAAGWTAAPLPQPRPDGAPPRTLSDLTAPNIDAAFADTQRMQRRPVFEQIQRGEMWRYPWQPETARQQGAAPAPMQTGPRPGDVPGSDTGASYEDVERMRGRPAFGTFPLADAWSGLQGQMGQPGSWSPQVAPPAPQEAVGPPLDLLPQYPAPGPGRPGAYDGQWQEQPRPTPDEEMEMRRRGLSPYDLY</sequence>
<feature type="region of interest" description="Disordered" evidence="1">
    <location>
        <begin position="441"/>
        <end position="516"/>
    </location>
</feature>
<dbReference type="InterPro" id="IPR023346">
    <property type="entry name" value="Lysozyme-like_dom_sf"/>
</dbReference>
<dbReference type="RefSeq" id="WP_136962960.1">
    <property type="nucleotide sequence ID" value="NZ_CP039690.1"/>
</dbReference>
<evidence type="ECO:0000313" key="2">
    <source>
        <dbReference type="EMBL" id="QCI67529.1"/>
    </source>
</evidence>
<feature type="region of interest" description="Disordered" evidence="1">
    <location>
        <begin position="389"/>
        <end position="418"/>
    </location>
</feature>
<feature type="compositionally biased region" description="Polar residues" evidence="1">
    <location>
        <begin position="318"/>
        <end position="327"/>
    </location>
</feature>
<accession>A0A4D7B1E6</accession>
<dbReference type="Proteomes" id="UP000298781">
    <property type="component" value="Chromosome"/>
</dbReference>
<evidence type="ECO:0008006" key="4">
    <source>
        <dbReference type="Google" id="ProtNLM"/>
    </source>
</evidence>
<dbReference type="KEGG" id="pstg:E8M01_26875"/>
<dbReference type="AlphaFoldDB" id="A0A4D7B1E6"/>
<name>A0A4D7B1E6_9HYPH</name>
<feature type="compositionally biased region" description="Polar residues" evidence="1">
    <location>
        <begin position="443"/>
        <end position="454"/>
    </location>
</feature>
<keyword evidence="3" id="KW-1185">Reference proteome</keyword>
<feature type="compositionally biased region" description="Low complexity" evidence="1">
    <location>
        <begin position="97"/>
        <end position="112"/>
    </location>
</feature>
<evidence type="ECO:0000256" key="1">
    <source>
        <dbReference type="SAM" id="MobiDB-lite"/>
    </source>
</evidence>
<feature type="region of interest" description="Disordered" evidence="1">
    <location>
        <begin position="139"/>
        <end position="166"/>
    </location>
</feature>